<dbReference type="PROSITE" id="PS00584">
    <property type="entry name" value="PFKB_KINASES_2"/>
    <property type="match status" value="1"/>
</dbReference>
<keyword evidence="1" id="KW-0808">Transferase</keyword>
<dbReference type="PANTHER" id="PTHR10584">
    <property type="entry name" value="SUGAR KINASE"/>
    <property type="match status" value="1"/>
</dbReference>
<dbReference type="InterPro" id="IPR002173">
    <property type="entry name" value="Carboh/pur_kinase_PfkB_CS"/>
</dbReference>
<dbReference type="Proteomes" id="UP000769156">
    <property type="component" value="Unassembled WGS sequence"/>
</dbReference>
<accession>A0A921I1X1</accession>
<evidence type="ECO:0000313" key="5">
    <source>
        <dbReference type="Proteomes" id="UP000769156"/>
    </source>
</evidence>
<reference evidence="4" key="2">
    <citation type="submission" date="2021-09" db="EMBL/GenBank/DDBJ databases">
        <authorList>
            <person name="Gilroy R."/>
        </authorList>
    </citation>
    <scope>NUCLEOTIDE SEQUENCE</scope>
    <source>
        <strain evidence="4">ChiSjej5B23-16112</strain>
    </source>
</reference>
<evidence type="ECO:0000259" key="3">
    <source>
        <dbReference type="Pfam" id="PF00294"/>
    </source>
</evidence>
<dbReference type="PANTHER" id="PTHR10584:SF166">
    <property type="entry name" value="RIBOKINASE"/>
    <property type="match status" value="1"/>
</dbReference>
<dbReference type="Gene3D" id="3.40.1190.20">
    <property type="match status" value="1"/>
</dbReference>
<name>A0A921I1X1_9FIRM</name>
<evidence type="ECO:0000313" key="4">
    <source>
        <dbReference type="EMBL" id="HJF95026.1"/>
    </source>
</evidence>
<dbReference type="InterPro" id="IPR029056">
    <property type="entry name" value="Ribokinase-like"/>
</dbReference>
<dbReference type="InterPro" id="IPR011611">
    <property type="entry name" value="PfkB_dom"/>
</dbReference>
<gene>
    <name evidence="4" type="ORF">K8V82_09605</name>
</gene>
<keyword evidence="2 4" id="KW-0418">Kinase</keyword>
<reference evidence="4" key="1">
    <citation type="journal article" date="2021" name="PeerJ">
        <title>Extensive microbial diversity within the chicken gut microbiome revealed by metagenomics and culture.</title>
        <authorList>
            <person name="Gilroy R."/>
            <person name="Ravi A."/>
            <person name="Getino M."/>
            <person name="Pursley I."/>
            <person name="Horton D.L."/>
            <person name="Alikhan N.F."/>
            <person name="Baker D."/>
            <person name="Gharbi K."/>
            <person name="Hall N."/>
            <person name="Watson M."/>
            <person name="Adriaenssens E.M."/>
            <person name="Foster-Nyarko E."/>
            <person name="Jarju S."/>
            <person name="Secka A."/>
            <person name="Antonio M."/>
            <person name="Oren A."/>
            <person name="Chaudhuri R.R."/>
            <person name="La Ragione R."/>
            <person name="Hildebrand F."/>
            <person name="Pallen M.J."/>
        </authorList>
    </citation>
    <scope>NUCLEOTIDE SEQUENCE</scope>
    <source>
        <strain evidence="4">ChiSjej5B23-16112</strain>
    </source>
</reference>
<protein>
    <submittedName>
        <fullName evidence="4">PfkB family carbohydrate kinase</fullName>
    </submittedName>
</protein>
<proteinExistence type="predicted"/>
<dbReference type="Pfam" id="PF00294">
    <property type="entry name" value="PfkB"/>
    <property type="match status" value="1"/>
</dbReference>
<dbReference type="EMBL" id="DYVY01000157">
    <property type="protein sequence ID" value="HJF95026.1"/>
    <property type="molecule type" value="Genomic_DNA"/>
</dbReference>
<evidence type="ECO:0000256" key="2">
    <source>
        <dbReference type="ARBA" id="ARBA00022777"/>
    </source>
</evidence>
<organism evidence="4 5">
    <name type="scientific">Lachnoclostridium phocaeense</name>
    <dbReference type="NCBI Taxonomy" id="1871021"/>
    <lineage>
        <taxon>Bacteria</taxon>
        <taxon>Bacillati</taxon>
        <taxon>Bacillota</taxon>
        <taxon>Clostridia</taxon>
        <taxon>Lachnospirales</taxon>
        <taxon>Lachnospiraceae</taxon>
    </lineage>
</organism>
<comment type="caution">
    <text evidence="4">The sequence shown here is derived from an EMBL/GenBank/DDBJ whole genome shotgun (WGS) entry which is preliminary data.</text>
</comment>
<dbReference type="GO" id="GO:0016301">
    <property type="term" value="F:kinase activity"/>
    <property type="evidence" value="ECO:0007669"/>
    <property type="project" value="UniProtKB-KW"/>
</dbReference>
<dbReference type="AlphaFoldDB" id="A0A921I1X1"/>
<evidence type="ECO:0000256" key="1">
    <source>
        <dbReference type="ARBA" id="ARBA00022679"/>
    </source>
</evidence>
<feature type="domain" description="Carbohydrate kinase PfkB" evidence="3">
    <location>
        <begin position="19"/>
        <end position="262"/>
    </location>
</feature>
<dbReference type="SUPFAM" id="SSF53613">
    <property type="entry name" value="Ribokinase-like"/>
    <property type="match status" value="1"/>
</dbReference>
<sequence>MGWEDLAILAIGDNVVDKYLSREKMYPGGQCVNTCVYALENGVRASYLGVCGEGVEAQLIEDTLNTKGIEHSRCRYAPGEGAFALVTLQDGDRVFLGSNKGGVARTHLLDLSEEDLEYTKGFSLVYSNCNGFADRELPKVKAAGVPIAFDFSDRWTVPYLECTLPWVDVALLSCSHLSDQQRGETLRQVVHLGTKIAVATAGWEGSWVLWEDKLFYAPAVPASRVADTMGAGDAYFAAFLCSLLKTTGKEGLLGQDLAQRIPLAMERAATYAARACALEGAFGGGVPLAGRTELTPLEKELSS</sequence>